<feature type="compositionally biased region" description="Basic and acidic residues" evidence="2">
    <location>
        <begin position="100"/>
        <end position="112"/>
    </location>
</feature>
<dbReference type="PANTHER" id="PTHR37234:SF1">
    <property type="entry name" value="OS03G0319200 PROTEIN"/>
    <property type="match status" value="1"/>
</dbReference>
<name>A0AAV1CGI6_OLDCO</name>
<dbReference type="AlphaFoldDB" id="A0AAV1CGI6"/>
<evidence type="ECO:0000313" key="3">
    <source>
        <dbReference type="EMBL" id="CAI9094784.1"/>
    </source>
</evidence>
<feature type="region of interest" description="Disordered" evidence="2">
    <location>
        <begin position="1"/>
        <end position="29"/>
    </location>
</feature>
<feature type="region of interest" description="Disordered" evidence="2">
    <location>
        <begin position="100"/>
        <end position="123"/>
    </location>
</feature>
<reference evidence="3" key="1">
    <citation type="submission" date="2023-03" db="EMBL/GenBank/DDBJ databases">
        <authorList>
            <person name="Julca I."/>
        </authorList>
    </citation>
    <scope>NUCLEOTIDE SEQUENCE</scope>
</reference>
<evidence type="ECO:0000256" key="2">
    <source>
        <dbReference type="SAM" id="MobiDB-lite"/>
    </source>
</evidence>
<dbReference type="PANTHER" id="PTHR37234">
    <property type="entry name" value="OS03G0319200 PROTEIN"/>
    <property type="match status" value="1"/>
</dbReference>
<dbReference type="Proteomes" id="UP001161247">
    <property type="component" value="Chromosome 2"/>
</dbReference>
<sequence>MLKRQDSLLSSSYLRTPPPPPSKTTENRHAKLTGCFPAIFKLISSKYNNRKKLLTFGKKLKTPRNVVSTPTTETESFRLSTADNSADSVLKEEDIKNDIKEEDRDLESRKLTGDVTPRSPMLPPEIRLMAGNAVPAVPERPALVARLMGLEDDHQPGSKTIKKDDEEEKRRRLLEALEKCNEDLVSLKKVIMAVQLVEDKHNKKSAPSEIFQLPRPTTPDSDDSDGDDVVDYVGGRSPPPFRRYNYAANLHHNGVMPQQRKKLLGKKPGEEEEGVGISFIDKVQAESLKMKRKAANPNAWSSKAMIQSVEEVCNDIVWGEKRERQNLELVLDNYISRDLIEEVVFDLGFHRPKVRLPFEACRRRISF</sequence>
<feature type="coiled-coil region" evidence="1">
    <location>
        <begin position="163"/>
        <end position="190"/>
    </location>
</feature>
<dbReference type="EMBL" id="OX459119">
    <property type="protein sequence ID" value="CAI9094784.1"/>
    <property type="molecule type" value="Genomic_DNA"/>
</dbReference>
<accession>A0AAV1CGI6</accession>
<evidence type="ECO:0000313" key="4">
    <source>
        <dbReference type="Proteomes" id="UP001161247"/>
    </source>
</evidence>
<evidence type="ECO:0000256" key="1">
    <source>
        <dbReference type="SAM" id="Coils"/>
    </source>
</evidence>
<feature type="region of interest" description="Disordered" evidence="2">
    <location>
        <begin position="201"/>
        <end position="226"/>
    </location>
</feature>
<keyword evidence="4" id="KW-1185">Reference proteome</keyword>
<organism evidence="3 4">
    <name type="scientific">Oldenlandia corymbosa var. corymbosa</name>
    <dbReference type="NCBI Taxonomy" id="529605"/>
    <lineage>
        <taxon>Eukaryota</taxon>
        <taxon>Viridiplantae</taxon>
        <taxon>Streptophyta</taxon>
        <taxon>Embryophyta</taxon>
        <taxon>Tracheophyta</taxon>
        <taxon>Spermatophyta</taxon>
        <taxon>Magnoliopsida</taxon>
        <taxon>eudicotyledons</taxon>
        <taxon>Gunneridae</taxon>
        <taxon>Pentapetalae</taxon>
        <taxon>asterids</taxon>
        <taxon>lamiids</taxon>
        <taxon>Gentianales</taxon>
        <taxon>Rubiaceae</taxon>
        <taxon>Rubioideae</taxon>
        <taxon>Spermacoceae</taxon>
        <taxon>Hedyotis-Oldenlandia complex</taxon>
        <taxon>Oldenlandia</taxon>
    </lineage>
</organism>
<gene>
    <name evidence="3" type="ORF">OLC1_LOCUS5880</name>
</gene>
<keyword evidence="1" id="KW-0175">Coiled coil</keyword>
<proteinExistence type="predicted"/>
<protein>
    <submittedName>
        <fullName evidence="3">OLC1v1030578C1</fullName>
    </submittedName>
</protein>